<dbReference type="GO" id="GO:0003677">
    <property type="term" value="F:DNA binding"/>
    <property type="evidence" value="ECO:0007669"/>
    <property type="project" value="UniProtKB-KW"/>
</dbReference>
<dbReference type="InterPro" id="IPR036390">
    <property type="entry name" value="WH_DNA-bd_sf"/>
</dbReference>
<accession>B4EMI5</accession>
<dbReference type="KEGG" id="bcj:BCAM1922"/>
<keyword evidence="1" id="KW-0238">DNA-binding</keyword>
<sequence length="163" mass="18023">MVQNVALPNPNSDARGNVQGWTQVDKRTCVEISKLAIQQPSAIAVLFFLMSRTNRGSNAVLMSHAAIAQCMDIAERTVRNAIDTLKDAKFIRISKSGKSNVYELNSRTSWQGKRGARHASFSAEVTVIEKEQNTSVDNLIQEAEDFPQLPFMDDESCAFSATK</sequence>
<dbReference type="EMBL" id="AM747721">
    <property type="protein sequence ID" value="CAR55782.1"/>
    <property type="molecule type" value="Genomic_DNA"/>
</dbReference>
<name>B4EMI5_BURCJ</name>
<dbReference type="InterPro" id="IPR036388">
    <property type="entry name" value="WH-like_DNA-bd_sf"/>
</dbReference>
<organism evidence="1 2">
    <name type="scientific">Burkholderia cenocepacia (strain ATCC BAA-245 / DSM 16553 / LMG 16656 / NCTC 13227 / J2315 / CF5610)</name>
    <name type="common">Burkholderia cepacia (strain J2315)</name>
    <dbReference type="NCBI Taxonomy" id="216591"/>
    <lineage>
        <taxon>Bacteria</taxon>
        <taxon>Pseudomonadati</taxon>
        <taxon>Pseudomonadota</taxon>
        <taxon>Betaproteobacteria</taxon>
        <taxon>Burkholderiales</taxon>
        <taxon>Burkholderiaceae</taxon>
        <taxon>Burkholderia</taxon>
        <taxon>Burkholderia cepacia complex</taxon>
    </lineage>
</organism>
<dbReference type="Proteomes" id="UP000001035">
    <property type="component" value="Chromosome 2"/>
</dbReference>
<keyword evidence="2" id="KW-1185">Reference proteome</keyword>
<evidence type="ECO:0000313" key="1">
    <source>
        <dbReference type="EMBL" id="CAR55782.1"/>
    </source>
</evidence>
<dbReference type="AlphaFoldDB" id="B4EMI5"/>
<dbReference type="SUPFAM" id="SSF46785">
    <property type="entry name" value="Winged helix' DNA-binding domain"/>
    <property type="match status" value="1"/>
</dbReference>
<protein>
    <submittedName>
        <fullName evidence="1">DNA-binding phage protein</fullName>
    </submittedName>
</protein>
<proteinExistence type="predicted"/>
<reference evidence="1 2" key="1">
    <citation type="journal article" date="2009" name="J. Bacteriol.">
        <title>The genome of Burkholderia cenocepacia J2315, an epidemic pathogen of cystic fibrosis patients.</title>
        <authorList>
            <person name="Holden M.T."/>
            <person name="Seth-Smith H.M."/>
            <person name="Crossman L.C."/>
            <person name="Sebaihia M."/>
            <person name="Bentley S.D."/>
            <person name="Cerdeno-Tarraga A.M."/>
            <person name="Thomson N.R."/>
            <person name="Bason N."/>
            <person name="Quail M.A."/>
            <person name="Sharp S."/>
            <person name="Cherevach I."/>
            <person name="Churcher C."/>
            <person name="Goodhead I."/>
            <person name="Hauser H."/>
            <person name="Holroyd N."/>
            <person name="Mungall K."/>
            <person name="Scott P."/>
            <person name="Walker D."/>
            <person name="White B."/>
            <person name="Rose H."/>
            <person name="Iversen P."/>
            <person name="Mil-Homens D."/>
            <person name="Rocha E.P."/>
            <person name="Fialho A.M."/>
            <person name="Baldwin A."/>
            <person name="Dowson C."/>
            <person name="Barrell B.G."/>
            <person name="Govan J.R."/>
            <person name="Vandamme P."/>
            <person name="Hart C.A."/>
            <person name="Mahenthiralingam E."/>
            <person name="Parkhill J."/>
        </authorList>
    </citation>
    <scope>NUCLEOTIDE SEQUENCE [LARGE SCALE GENOMIC DNA]</scope>
    <source>
        <strain evidence="2">ATCC BAA-245 / DSM 16553 / LMG 16656 / NCTC 13227 / J2315 / CF5610</strain>
    </source>
</reference>
<evidence type="ECO:0000313" key="2">
    <source>
        <dbReference type="Proteomes" id="UP000001035"/>
    </source>
</evidence>
<dbReference type="HOGENOM" id="CLU_1624020_0_0_4"/>
<dbReference type="Gene3D" id="1.10.10.10">
    <property type="entry name" value="Winged helix-like DNA-binding domain superfamily/Winged helix DNA-binding domain"/>
    <property type="match status" value="1"/>
</dbReference>
<gene>
    <name evidence="1" type="ORF">BCAM1922</name>
</gene>